<organism evidence="3 4">
    <name type="scientific">Dyella dinghuensis</name>
    <dbReference type="NCBI Taxonomy" id="1920169"/>
    <lineage>
        <taxon>Bacteria</taxon>
        <taxon>Pseudomonadati</taxon>
        <taxon>Pseudomonadota</taxon>
        <taxon>Gammaproteobacteria</taxon>
        <taxon>Lysobacterales</taxon>
        <taxon>Rhodanobacteraceae</taxon>
        <taxon>Dyella</taxon>
    </lineage>
</organism>
<keyword evidence="4" id="KW-1185">Reference proteome</keyword>
<dbReference type="EMBL" id="RYZR01000005">
    <property type="protein sequence ID" value="RUL64290.1"/>
    <property type="molecule type" value="Genomic_DNA"/>
</dbReference>
<evidence type="ECO:0000313" key="3">
    <source>
        <dbReference type="EMBL" id="RUL64290.1"/>
    </source>
</evidence>
<dbReference type="InterPro" id="IPR048510">
    <property type="entry name" value="WsaF_N"/>
</dbReference>
<reference evidence="3 4" key="1">
    <citation type="submission" date="2018-12" db="EMBL/GenBank/DDBJ databases">
        <title>Dyella dinghuensis sp. nov. DHOA06 and Dyella choica sp. nov. 4M-K27, isolated from forest soil.</title>
        <authorList>
            <person name="Qiu L.-H."/>
            <person name="Gao Z.-H."/>
        </authorList>
    </citation>
    <scope>NUCLEOTIDE SEQUENCE [LARGE SCALE GENOMIC DNA]</scope>
    <source>
        <strain evidence="3 4">DHOA06</strain>
    </source>
</reference>
<proteinExistence type="predicted"/>
<name>A0A432LUJ7_9GAMM</name>
<evidence type="ECO:0000259" key="2">
    <source>
        <dbReference type="Pfam" id="PF22772"/>
    </source>
</evidence>
<evidence type="ECO:0000259" key="1">
    <source>
        <dbReference type="Pfam" id="PF21374"/>
    </source>
</evidence>
<accession>A0A432LUJ7</accession>
<gene>
    <name evidence="3" type="ORF">EKH79_09605</name>
</gene>
<dbReference type="RefSeq" id="WP_126673570.1">
    <property type="nucleotide sequence ID" value="NZ_RYZR01000005.1"/>
</dbReference>
<protein>
    <recommendedName>
        <fullName evidence="5">Glycosyltransferase</fullName>
    </recommendedName>
</protein>
<evidence type="ECO:0008006" key="5">
    <source>
        <dbReference type="Google" id="ProtNLM"/>
    </source>
</evidence>
<dbReference type="Gene3D" id="3.40.50.2000">
    <property type="entry name" value="Glycogen Phosphorylase B"/>
    <property type="match status" value="1"/>
</dbReference>
<dbReference type="Proteomes" id="UP000267077">
    <property type="component" value="Unassembled WGS sequence"/>
</dbReference>
<feature type="domain" description="WsaF C-terminal" evidence="2">
    <location>
        <begin position="208"/>
        <end position="338"/>
    </location>
</feature>
<dbReference type="Pfam" id="PF22772">
    <property type="entry name" value="WsaF_C"/>
    <property type="match status" value="1"/>
</dbReference>
<dbReference type="Gene3D" id="3.40.50.11090">
    <property type="match status" value="1"/>
</dbReference>
<evidence type="ECO:0000313" key="4">
    <source>
        <dbReference type="Proteomes" id="UP000267077"/>
    </source>
</evidence>
<dbReference type="GO" id="GO:0030247">
    <property type="term" value="F:polysaccharide binding"/>
    <property type="evidence" value="ECO:0007669"/>
    <property type="project" value="InterPro"/>
</dbReference>
<feature type="domain" description="WsaF N-terminal" evidence="1">
    <location>
        <begin position="12"/>
        <end position="164"/>
    </location>
</feature>
<comment type="caution">
    <text evidence="3">The sequence shown here is derived from an EMBL/GenBank/DDBJ whole genome shotgun (WGS) entry which is preliminary data.</text>
</comment>
<dbReference type="Pfam" id="PF21374">
    <property type="entry name" value="WsaF_N"/>
    <property type="match status" value="1"/>
</dbReference>
<dbReference type="OrthoDB" id="9801954at2"/>
<dbReference type="InterPro" id="IPR055050">
    <property type="entry name" value="WsaF_C"/>
</dbReference>
<sequence length="387" mass="42516">MTPRTSVFKKRRLNLLVPSINSQHYFGGIHTAVQVFEAMATHFEASRIILTDSPPDDAALARFARYSPVASAQDSIADAQVVSFSDRYGKTLPVAPGDHWLATAWWTAYAAQRVAAWQESSYGAPGKLAYMIQDFEPGFYPWSSQSALALATYRPKQDLGIFNTSLLADYFASQGLDYVRRVVFEPTINDGLRSALTHARVSTSPRSRRIVVYGRPSTPRNAFSLICEALRIWGWNDPRSNQWEIVTPGELISDLDLGPVQLKALGKLDIDNYAELLRTSAIGLSLMVSPHPSYPPLEMAAFGMEVVTNSYANKDLSTFAPVIRSTFDMTPEAIAQALSAACDAWDERAMVPAWIMPENHAFLAEQAFGPLAAAAAHKLGVVSRGNV</sequence>
<dbReference type="AlphaFoldDB" id="A0A432LUJ7"/>